<comment type="similarity">
    <text evidence="7">Belongs to the ATX1 family.</text>
</comment>
<evidence type="ECO:0000256" key="4">
    <source>
        <dbReference type="ARBA" id="ARBA00023008"/>
    </source>
</evidence>
<feature type="domain" description="HMA" evidence="8">
    <location>
        <begin position="1"/>
        <end position="62"/>
    </location>
</feature>
<organism evidence="9 11">
    <name type="scientific">Schizosaccharomyces japonicus (strain yFS275 / FY16936)</name>
    <name type="common">Fission yeast</name>
    <dbReference type="NCBI Taxonomy" id="402676"/>
    <lineage>
        <taxon>Eukaryota</taxon>
        <taxon>Fungi</taxon>
        <taxon>Dikarya</taxon>
        <taxon>Ascomycota</taxon>
        <taxon>Taphrinomycotina</taxon>
        <taxon>Schizosaccharomycetes</taxon>
        <taxon>Schizosaccharomycetales</taxon>
        <taxon>Schizosaccharomycetaceae</taxon>
        <taxon>Schizosaccharomyces</taxon>
    </lineage>
</organism>
<dbReference type="HOGENOM" id="CLU_134973_3_1_1"/>
<keyword evidence="11" id="KW-1185">Reference proteome</keyword>
<evidence type="ECO:0000256" key="7">
    <source>
        <dbReference type="ARBA" id="ARBA00038171"/>
    </source>
</evidence>
<dbReference type="Proteomes" id="UP000001744">
    <property type="component" value="Unassembled WGS sequence"/>
</dbReference>
<dbReference type="InterPro" id="IPR006121">
    <property type="entry name" value="HMA_dom"/>
</dbReference>
<evidence type="ECO:0000256" key="1">
    <source>
        <dbReference type="ARBA" id="ARBA00022448"/>
    </source>
</evidence>
<dbReference type="GO" id="GO:0006825">
    <property type="term" value="P:copper ion transport"/>
    <property type="evidence" value="ECO:0007669"/>
    <property type="project" value="UniProtKB-KW"/>
</dbReference>
<accession>B6K3P1</accession>
<dbReference type="OrthoDB" id="689350at2759"/>
<dbReference type="GO" id="GO:0046872">
    <property type="term" value="F:metal ion binding"/>
    <property type="evidence" value="ECO:0007669"/>
    <property type="project" value="UniProtKB-KW"/>
</dbReference>
<evidence type="ECO:0000313" key="11">
    <source>
        <dbReference type="Proteomes" id="UP000001744"/>
    </source>
</evidence>
<dbReference type="GO" id="GO:0016531">
    <property type="term" value="F:copper chaperone activity"/>
    <property type="evidence" value="ECO:0007669"/>
    <property type="project" value="EnsemblFungi"/>
</dbReference>
<evidence type="ECO:0000256" key="5">
    <source>
        <dbReference type="ARBA" id="ARBA00023065"/>
    </source>
</evidence>
<reference evidence="9 11" key="1">
    <citation type="journal article" date="2011" name="Science">
        <title>Comparative functional genomics of the fission yeasts.</title>
        <authorList>
            <person name="Rhind N."/>
            <person name="Chen Z."/>
            <person name="Yassour M."/>
            <person name="Thompson D.A."/>
            <person name="Haas B.J."/>
            <person name="Habib N."/>
            <person name="Wapinski I."/>
            <person name="Roy S."/>
            <person name="Lin M.F."/>
            <person name="Heiman D.I."/>
            <person name="Young S.K."/>
            <person name="Furuya K."/>
            <person name="Guo Y."/>
            <person name="Pidoux A."/>
            <person name="Chen H.M."/>
            <person name="Robbertse B."/>
            <person name="Goldberg J.M."/>
            <person name="Aoki K."/>
            <person name="Bayne E.H."/>
            <person name="Berlin A.M."/>
            <person name="Desjardins C.A."/>
            <person name="Dobbs E."/>
            <person name="Dukaj L."/>
            <person name="Fan L."/>
            <person name="FitzGerald M.G."/>
            <person name="French C."/>
            <person name="Gujja S."/>
            <person name="Hansen K."/>
            <person name="Keifenheim D."/>
            <person name="Levin J.Z."/>
            <person name="Mosher R.A."/>
            <person name="Mueller C.A."/>
            <person name="Pfiffner J."/>
            <person name="Priest M."/>
            <person name="Russ C."/>
            <person name="Smialowska A."/>
            <person name="Swoboda P."/>
            <person name="Sykes S.M."/>
            <person name="Vaughn M."/>
            <person name="Vengrova S."/>
            <person name="Yoder R."/>
            <person name="Zeng Q."/>
            <person name="Allshire R."/>
            <person name="Baulcombe D."/>
            <person name="Birren B.W."/>
            <person name="Brown W."/>
            <person name="Ekwall K."/>
            <person name="Kellis M."/>
            <person name="Leatherwood J."/>
            <person name="Levin H."/>
            <person name="Margalit H."/>
            <person name="Martienssen R."/>
            <person name="Nieduszynski C.A."/>
            <person name="Spatafora J.W."/>
            <person name="Friedman N."/>
            <person name="Dalgaard J.Z."/>
            <person name="Baumann P."/>
            <person name="Niki H."/>
            <person name="Regev A."/>
            <person name="Nusbaum C."/>
        </authorList>
    </citation>
    <scope>NUCLEOTIDE SEQUENCE [LARGE SCALE GENOMIC DNA]</scope>
    <source>
        <strain evidence="11">yFS275 / FY16936</strain>
    </source>
</reference>
<dbReference type="PROSITE" id="PS50846">
    <property type="entry name" value="HMA_2"/>
    <property type="match status" value="1"/>
</dbReference>
<evidence type="ECO:0000256" key="6">
    <source>
        <dbReference type="ARBA" id="ARBA00023186"/>
    </source>
</evidence>
<protein>
    <submittedName>
        <fullName evidence="9">Copper chaperone Atx1</fullName>
    </submittedName>
</protein>
<dbReference type="InterPro" id="IPR051881">
    <property type="entry name" value="Copper_transport_ATOX1-like"/>
</dbReference>
<dbReference type="Pfam" id="PF00403">
    <property type="entry name" value="HMA"/>
    <property type="match status" value="1"/>
</dbReference>
<dbReference type="EMBL" id="KE651167">
    <property type="protein sequence ID" value="EEB08098.1"/>
    <property type="molecule type" value="Genomic_DNA"/>
</dbReference>
<keyword evidence="3" id="KW-0187">Copper transport</keyword>
<dbReference type="FunFam" id="3.30.70.100:FF:000008">
    <property type="entry name" value="Copper transport protein ATOX1"/>
    <property type="match status" value="1"/>
</dbReference>
<keyword evidence="6" id="KW-0143">Chaperone</keyword>
<dbReference type="VEuPathDB" id="FungiDB:SJAG_03231"/>
<dbReference type="GeneID" id="7049139"/>
<dbReference type="SUPFAM" id="SSF55008">
    <property type="entry name" value="HMA, heavy metal-associated domain"/>
    <property type="match status" value="1"/>
</dbReference>
<keyword evidence="2" id="KW-0479">Metal-binding</keyword>
<keyword evidence="5" id="KW-0406">Ion transport</keyword>
<gene>
    <name evidence="10" type="primary">atx1</name>
    <name evidence="9" type="ORF">SJAG_03231</name>
</gene>
<dbReference type="eggNOG" id="KOG1603">
    <property type="taxonomic scope" value="Eukaryota"/>
</dbReference>
<sequence length="69" mass="7588">MKYLFKVQMTCEGCSKAIGRVLTRLGVDKLEISLPNQSVLVVTDKAYDTVLNTIKKTGKTVHSGTTLED</sequence>
<dbReference type="STRING" id="402676.B6K3P1"/>
<evidence type="ECO:0000259" key="8">
    <source>
        <dbReference type="PROSITE" id="PS50846"/>
    </source>
</evidence>
<dbReference type="Gene3D" id="3.30.70.100">
    <property type="match status" value="1"/>
</dbReference>
<name>B6K3P1_SCHJY</name>
<dbReference type="PANTHER" id="PTHR46365">
    <property type="entry name" value="COPPER TRANSPORT PROTEIN ATOX1"/>
    <property type="match status" value="1"/>
</dbReference>
<evidence type="ECO:0000256" key="3">
    <source>
        <dbReference type="ARBA" id="ARBA00022796"/>
    </source>
</evidence>
<dbReference type="PANTHER" id="PTHR46365:SF1">
    <property type="entry name" value="COPPER TRANSPORT PROTEIN ATOX1"/>
    <property type="match status" value="1"/>
</dbReference>
<dbReference type="InterPro" id="IPR036163">
    <property type="entry name" value="HMA_dom_sf"/>
</dbReference>
<keyword evidence="4" id="KW-0186">Copper</keyword>
<proteinExistence type="inferred from homology"/>
<dbReference type="OMA" id="MTHTYKF"/>
<keyword evidence="1" id="KW-0813">Transport</keyword>
<dbReference type="RefSeq" id="XP_002174391.1">
    <property type="nucleotide sequence ID" value="XM_002174355.2"/>
</dbReference>
<dbReference type="JaponicusDB" id="SJAG_03231">
    <property type="gene designation" value="atx1"/>
</dbReference>
<evidence type="ECO:0000313" key="9">
    <source>
        <dbReference type="EMBL" id="EEB08098.1"/>
    </source>
</evidence>
<evidence type="ECO:0000256" key="2">
    <source>
        <dbReference type="ARBA" id="ARBA00022723"/>
    </source>
</evidence>
<evidence type="ECO:0000313" key="10">
    <source>
        <dbReference type="JaponicusDB" id="SJAG_03231"/>
    </source>
</evidence>
<dbReference type="CDD" id="cd00371">
    <property type="entry name" value="HMA"/>
    <property type="match status" value="1"/>
</dbReference>
<dbReference type="AlphaFoldDB" id="B6K3P1"/>